<feature type="domain" description="Flavodoxin-like" evidence="1">
    <location>
        <begin position="4"/>
        <end position="147"/>
    </location>
</feature>
<dbReference type="Proteomes" id="UP000184389">
    <property type="component" value="Unassembled WGS sequence"/>
</dbReference>
<dbReference type="GO" id="GO:0010181">
    <property type="term" value="F:FMN binding"/>
    <property type="evidence" value="ECO:0007669"/>
    <property type="project" value="InterPro"/>
</dbReference>
<dbReference type="AlphaFoldDB" id="A0A1M5Z7M9"/>
<evidence type="ECO:0000313" key="2">
    <source>
        <dbReference type="EMBL" id="SHI20249.1"/>
    </source>
</evidence>
<accession>A0A1M5Z7M9</accession>
<dbReference type="OrthoDB" id="4564047at2"/>
<dbReference type="PANTHER" id="PTHR38030">
    <property type="entry name" value="PROTOPORPHYRINOGEN IX DEHYDROGENASE [MENAQUINONE]"/>
    <property type="match status" value="1"/>
</dbReference>
<evidence type="ECO:0000259" key="1">
    <source>
        <dbReference type="PROSITE" id="PS50902"/>
    </source>
</evidence>
<proteinExistence type="predicted"/>
<evidence type="ECO:0000313" key="3">
    <source>
        <dbReference type="Proteomes" id="UP000184389"/>
    </source>
</evidence>
<dbReference type="Gene3D" id="3.40.50.360">
    <property type="match status" value="1"/>
</dbReference>
<name>A0A1M5Z7M9_9FIRM</name>
<dbReference type="GO" id="GO:0006783">
    <property type="term" value="P:heme biosynthetic process"/>
    <property type="evidence" value="ECO:0007669"/>
    <property type="project" value="TreeGrafter"/>
</dbReference>
<dbReference type="RefSeq" id="WP_072745426.1">
    <property type="nucleotide sequence ID" value="NZ_FQXR01000023.1"/>
</dbReference>
<protein>
    <submittedName>
        <fullName evidence="2">Flavodoxin</fullName>
    </submittedName>
</protein>
<dbReference type="InterPro" id="IPR052200">
    <property type="entry name" value="Protoporphyrinogen_IX_DH"/>
</dbReference>
<sequence>MKTLIIYASIHHGNTEKIGRAMAETLNADIVNVNDVNINDLQNYDLIGFGSGIYGGKFHKNMLALIEKLPSVANKKSFVFSTSSMEKKSYNSYIEEKLKEKGFVVIGSFSCKGYDTFGPFKLIGGIGKGRPNEDDIKKAVDFAEGMVNNYRN</sequence>
<dbReference type="GO" id="GO:0070819">
    <property type="term" value="F:menaquinone-dependent protoporphyrinogen oxidase activity"/>
    <property type="evidence" value="ECO:0007669"/>
    <property type="project" value="TreeGrafter"/>
</dbReference>
<dbReference type="InterPro" id="IPR026816">
    <property type="entry name" value="Flavodoxin_dom"/>
</dbReference>
<dbReference type="PANTHER" id="PTHR38030:SF2">
    <property type="entry name" value="PROTOPORPHYRINOGEN IX DEHYDROGENASE [QUINONE]"/>
    <property type="match status" value="1"/>
</dbReference>
<organism evidence="2 3">
    <name type="scientific">Sporanaerobacter acetigenes DSM 13106</name>
    <dbReference type="NCBI Taxonomy" id="1123281"/>
    <lineage>
        <taxon>Bacteria</taxon>
        <taxon>Bacillati</taxon>
        <taxon>Bacillota</taxon>
        <taxon>Tissierellia</taxon>
        <taxon>Tissierellales</taxon>
        <taxon>Sporanaerobacteraceae</taxon>
        <taxon>Sporanaerobacter</taxon>
    </lineage>
</organism>
<dbReference type="SUPFAM" id="SSF52218">
    <property type="entry name" value="Flavoproteins"/>
    <property type="match status" value="1"/>
</dbReference>
<dbReference type="InterPro" id="IPR029039">
    <property type="entry name" value="Flavoprotein-like_sf"/>
</dbReference>
<dbReference type="InterPro" id="IPR008254">
    <property type="entry name" value="Flavodoxin/NO_synth"/>
</dbReference>
<dbReference type="PROSITE" id="PS50902">
    <property type="entry name" value="FLAVODOXIN_LIKE"/>
    <property type="match status" value="1"/>
</dbReference>
<reference evidence="2 3" key="1">
    <citation type="submission" date="2016-11" db="EMBL/GenBank/DDBJ databases">
        <authorList>
            <person name="Jaros S."/>
            <person name="Januszkiewicz K."/>
            <person name="Wedrychowicz H."/>
        </authorList>
    </citation>
    <scope>NUCLEOTIDE SEQUENCE [LARGE SCALE GENOMIC DNA]</scope>
    <source>
        <strain evidence="2 3">DSM 13106</strain>
    </source>
</reference>
<dbReference type="EMBL" id="FQXR01000023">
    <property type="protein sequence ID" value="SHI20249.1"/>
    <property type="molecule type" value="Genomic_DNA"/>
</dbReference>
<dbReference type="STRING" id="1123281.SAMN02745180_02832"/>
<dbReference type="GO" id="GO:0016651">
    <property type="term" value="F:oxidoreductase activity, acting on NAD(P)H"/>
    <property type="evidence" value="ECO:0007669"/>
    <property type="project" value="UniProtKB-ARBA"/>
</dbReference>
<keyword evidence="3" id="KW-1185">Reference proteome</keyword>
<gene>
    <name evidence="2" type="ORF">SAMN02745180_02832</name>
</gene>
<dbReference type="Pfam" id="PF12724">
    <property type="entry name" value="Flavodoxin_5"/>
    <property type="match status" value="1"/>
</dbReference>